<sequence>MHDQRVACGWRADEVPEWAESAKRGGKIFYWAVLAKDVPNRNTLLAQHVAAHPKVHKTPQVSWSIFAQVLQETEPLRDTAAEIRLAPRQPTGKNFMPVGHVALDVHDAKEDVKLGLPPGTVWVHQLYISSALQGGGYGVATMAKVESIAAQEPMNGKWMALDTLAKEVHKEVGDVASIDVGRGNIIPVVTEGDSESRGRAAESLATDELDWEKRDGGGSWWELEPTKLPYLEFSPVPIERIPIKRIILYGRFVELNMHPVDMTCCPTVVSANETIRGGLQCGVGKLMQDNSSDMKVCEPIRPGTHAEAIA</sequence>
<keyword evidence="2" id="KW-1185">Reference proteome</keyword>
<comment type="caution">
    <text evidence="1">The sequence shown here is derived from an EMBL/GenBank/DDBJ whole genome shotgun (WGS) entry which is preliminary data.</text>
</comment>
<accession>A0A4Z0YSG8</accession>
<dbReference type="OrthoDB" id="2326446at2759"/>
<protein>
    <submittedName>
        <fullName evidence="1">Uncharacterized protein</fullName>
    </submittedName>
</protein>
<evidence type="ECO:0000313" key="1">
    <source>
        <dbReference type="EMBL" id="TGJ82331.1"/>
    </source>
</evidence>
<proteinExistence type="predicted"/>
<organism evidence="1 2">
    <name type="scientific">Xylaria hypoxylon</name>
    <dbReference type="NCBI Taxonomy" id="37992"/>
    <lineage>
        <taxon>Eukaryota</taxon>
        <taxon>Fungi</taxon>
        <taxon>Dikarya</taxon>
        <taxon>Ascomycota</taxon>
        <taxon>Pezizomycotina</taxon>
        <taxon>Sordariomycetes</taxon>
        <taxon>Xylariomycetidae</taxon>
        <taxon>Xylariales</taxon>
        <taxon>Xylariaceae</taxon>
        <taxon>Xylaria</taxon>
    </lineage>
</organism>
<dbReference type="Gene3D" id="3.40.630.30">
    <property type="match status" value="1"/>
</dbReference>
<dbReference type="SUPFAM" id="SSF55729">
    <property type="entry name" value="Acyl-CoA N-acyltransferases (Nat)"/>
    <property type="match status" value="1"/>
</dbReference>
<gene>
    <name evidence="1" type="ORF">E0Z10_g6427</name>
</gene>
<dbReference type="AlphaFoldDB" id="A0A4Z0YSG8"/>
<name>A0A4Z0YSG8_9PEZI</name>
<dbReference type="EMBL" id="SKBN01000133">
    <property type="protein sequence ID" value="TGJ82331.1"/>
    <property type="molecule type" value="Genomic_DNA"/>
</dbReference>
<dbReference type="InterPro" id="IPR016181">
    <property type="entry name" value="Acyl_CoA_acyltransferase"/>
</dbReference>
<reference evidence="1 2" key="1">
    <citation type="submission" date="2019-03" db="EMBL/GenBank/DDBJ databases">
        <title>Draft genome sequence of Xylaria hypoxylon DSM 108379, a ubiquitous saprotrophic-parasitic fungi on hardwood.</title>
        <authorList>
            <person name="Buettner E."/>
            <person name="Leonhardt S."/>
            <person name="Gebauer A.M."/>
            <person name="Liers C."/>
            <person name="Hofrichter M."/>
            <person name="Kellner H."/>
        </authorList>
    </citation>
    <scope>NUCLEOTIDE SEQUENCE [LARGE SCALE GENOMIC DNA]</scope>
    <source>
        <strain evidence="1 2">DSM 108379</strain>
    </source>
</reference>
<dbReference type="Proteomes" id="UP000297716">
    <property type="component" value="Unassembled WGS sequence"/>
</dbReference>
<evidence type="ECO:0000313" key="2">
    <source>
        <dbReference type="Proteomes" id="UP000297716"/>
    </source>
</evidence>